<protein>
    <submittedName>
        <fullName evidence="3">Uncharacterized protein</fullName>
    </submittedName>
</protein>
<evidence type="ECO:0000256" key="1">
    <source>
        <dbReference type="SAM" id="MobiDB-lite"/>
    </source>
</evidence>
<accession>A0A820AWV0</accession>
<proteinExistence type="predicted"/>
<reference evidence="3" key="1">
    <citation type="submission" date="2021-02" db="EMBL/GenBank/DDBJ databases">
        <authorList>
            <person name="Nowell W R."/>
        </authorList>
    </citation>
    <scope>NUCLEOTIDE SEQUENCE</scope>
</reference>
<dbReference type="AlphaFoldDB" id="A0A820AWV0"/>
<gene>
    <name evidence="3" type="ORF">OTI717_LOCUS38281</name>
    <name evidence="2" type="ORF">RFH988_LOCUS22245</name>
</gene>
<name>A0A820AWV0_9BILA</name>
<dbReference type="EMBL" id="CAJNOO010001467">
    <property type="protein sequence ID" value="CAF1157321.1"/>
    <property type="molecule type" value="Genomic_DNA"/>
</dbReference>
<dbReference type="Proteomes" id="UP000663882">
    <property type="component" value="Unassembled WGS sequence"/>
</dbReference>
<comment type="caution">
    <text evidence="3">The sequence shown here is derived from an EMBL/GenBank/DDBJ whole genome shotgun (WGS) entry which is preliminary data.</text>
</comment>
<feature type="region of interest" description="Disordered" evidence="1">
    <location>
        <begin position="52"/>
        <end position="86"/>
    </location>
</feature>
<sequence length="86" mass="9621">MTQNILTVYSTDSNGTEKKNHMIKTYSFNTDDDDTIQTTNSLTIPNHKLISINSPSIDSANLDDESSEGSSKRKTKKSRQTHESEV</sequence>
<evidence type="ECO:0000313" key="3">
    <source>
        <dbReference type="EMBL" id="CAF4193927.1"/>
    </source>
</evidence>
<dbReference type="EMBL" id="CAJOAX010020303">
    <property type="protein sequence ID" value="CAF4193927.1"/>
    <property type="molecule type" value="Genomic_DNA"/>
</dbReference>
<evidence type="ECO:0000313" key="2">
    <source>
        <dbReference type="EMBL" id="CAF1157321.1"/>
    </source>
</evidence>
<dbReference type="Proteomes" id="UP000663823">
    <property type="component" value="Unassembled WGS sequence"/>
</dbReference>
<evidence type="ECO:0000313" key="4">
    <source>
        <dbReference type="Proteomes" id="UP000663823"/>
    </source>
</evidence>
<organism evidence="3 4">
    <name type="scientific">Rotaria sordida</name>
    <dbReference type="NCBI Taxonomy" id="392033"/>
    <lineage>
        <taxon>Eukaryota</taxon>
        <taxon>Metazoa</taxon>
        <taxon>Spiralia</taxon>
        <taxon>Gnathifera</taxon>
        <taxon>Rotifera</taxon>
        <taxon>Eurotatoria</taxon>
        <taxon>Bdelloidea</taxon>
        <taxon>Philodinida</taxon>
        <taxon>Philodinidae</taxon>
        <taxon>Rotaria</taxon>
    </lineage>
</organism>